<sequence>MGKAARDMTSRLLPAAAVALLALSACNNDKPETVTLTAPDPQAAEIANRAPVELPPAMKAEVTMRCKDNSLVYVTFFQGDKMAVVKLAKDGPATKLTAAKEGDPLKAEGYSLTGNPKNISLTAPGKGSTTCHQ</sequence>
<evidence type="ECO:0000313" key="2">
    <source>
        <dbReference type="EMBL" id="CUS45333.1"/>
    </source>
</evidence>
<reference evidence="2" key="1">
    <citation type="submission" date="2015-10" db="EMBL/GenBank/DDBJ databases">
        <authorList>
            <person name="Gilbert D.G."/>
        </authorList>
    </citation>
    <scope>NUCLEOTIDE SEQUENCE</scope>
</reference>
<evidence type="ECO:0000256" key="1">
    <source>
        <dbReference type="SAM" id="MobiDB-lite"/>
    </source>
</evidence>
<protein>
    <submittedName>
        <fullName evidence="2">Uncharacterized protein</fullName>
    </submittedName>
</protein>
<feature type="region of interest" description="Disordered" evidence="1">
    <location>
        <begin position="99"/>
        <end position="133"/>
    </location>
</feature>
<dbReference type="EMBL" id="CZQE01000242">
    <property type="protein sequence ID" value="CUS45333.1"/>
    <property type="molecule type" value="Genomic_DNA"/>
</dbReference>
<proteinExistence type="predicted"/>
<feature type="compositionally biased region" description="Polar residues" evidence="1">
    <location>
        <begin position="112"/>
        <end position="133"/>
    </location>
</feature>
<gene>
    <name evidence="2" type="ORF">MGWOODY_Smn1187</name>
</gene>
<dbReference type="PROSITE" id="PS51257">
    <property type="entry name" value="PROKAR_LIPOPROTEIN"/>
    <property type="match status" value="1"/>
</dbReference>
<dbReference type="AlphaFoldDB" id="A0A160TL10"/>
<name>A0A160TL10_9ZZZZ</name>
<organism evidence="2">
    <name type="scientific">hydrothermal vent metagenome</name>
    <dbReference type="NCBI Taxonomy" id="652676"/>
    <lineage>
        <taxon>unclassified sequences</taxon>
        <taxon>metagenomes</taxon>
        <taxon>ecological metagenomes</taxon>
    </lineage>
</organism>
<accession>A0A160TL10</accession>